<accession>A0ABW4NJT5</accession>
<evidence type="ECO:0000313" key="16">
    <source>
        <dbReference type="EMBL" id="MFD1789839.1"/>
    </source>
</evidence>
<dbReference type="CDD" id="cd01347">
    <property type="entry name" value="ligand_gated_channel"/>
    <property type="match status" value="1"/>
</dbReference>
<feature type="domain" description="TonB-dependent receptor-like beta-barrel" evidence="14">
    <location>
        <begin position="257"/>
        <end position="719"/>
    </location>
</feature>
<evidence type="ECO:0000256" key="12">
    <source>
        <dbReference type="RuleBase" id="RU003357"/>
    </source>
</evidence>
<evidence type="ECO:0000256" key="13">
    <source>
        <dbReference type="SAM" id="SignalP"/>
    </source>
</evidence>
<dbReference type="EMBL" id="JBHUFC010000025">
    <property type="protein sequence ID" value="MFD1789839.1"/>
    <property type="molecule type" value="Genomic_DNA"/>
</dbReference>
<evidence type="ECO:0000256" key="9">
    <source>
        <dbReference type="ARBA" id="ARBA00023136"/>
    </source>
</evidence>
<keyword evidence="9 11" id="KW-0472">Membrane</keyword>
<evidence type="ECO:0000259" key="15">
    <source>
        <dbReference type="Pfam" id="PF07715"/>
    </source>
</evidence>
<keyword evidence="10 11" id="KW-0998">Cell outer membrane</keyword>
<evidence type="ECO:0000256" key="2">
    <source>
        <dbReference type="ARBA" id="ARBA00022448"/>
    </source>
</evidence>
<keyword evidence="17" id="KW-1185">Reference proteome</keyword>
<evidence type="ECO:0000313" key="17">
    <source>
        <dbReference type="Proteomes" id="UP001597283"/>
    </source>
</evidence>
<dbReference type="InterPro" id="IPR000531">
    <property type="entry name" value="Beta-barrel_TonB"/>
</dbReference>
<dbReference type="InterPro" id="IPR036942">
    <property type="entry name" value="Beta-barrel_TonB_sf"/>
</dbReference>
<dbReference type="RefSeq" id="WP_380942113.1">
    <property type="nucleotide sequence ID" value="NZ_JBHUFC010000025.1"/>
</dbReference>
<keyword evidence="8 12" id="KW-0798">TonB box</keyword>
<evidence type="ECO:0000256" key="10">
    <source>
        <dbReference type="ARBA" id="ARBA00023237"/>
    </source>
</evidence>
<evidence type="ECO:0000256" key="3">
    <source>
        <dbReference type="ARBA" id="ARBA00022452"/>
    </source>
</evidence>
<dbReference type="InterPro" id="IPR039426">
    <property type="entry name" value="TonB-dep_rcpt-like"/>
</dbReference>
<keyword evidence="6" id="KW-0408">Iron</keyword>
<dbReference type="InterPro" id="IPR012910">
    <property type="entry name" value="Plug_dom"/>
</dbReference>
<feature type="chain" id="PRO_5047108916" evidence="13">
    <location>
        <begin position="23"/>
        <end position="777"/>
    </location>
</feature>
<keyword evidence="5 11" id="KW-0812">Transmembrane</keyword>
<evidence type="ECO:0000256" key="7">
    <source>
        <dbReference type="ARBA" id="ARBA00023065"/>
    </source>
</evidence>
<evidence type="ECO:0000256" key="5">
    <source>
        <dbReference type="ARBA" id="ARBA00022692"/>
    </source>
</evidence>
<sequence length="777" mass="82882">MIRTATSLRAALAIGVSVAALAAAPAAAQDSTQTQTEAEAAENSGDIIVTARRRAESLRDVPIAVTAFTGAQLEAAGAIDITDIAATTPNVTLEVSRGTNSTLSAFIRGVGQQDPVGGFEAGVGIYLDDVYLNRPQAAVMDIYDVERVEVLRGPQGTLYGRNTIGGAVKYVTRRLSDDPSAMAKVTYGSYNQIDGIVSGSVPLGDTGLKVGGAFARLTRDGFGENTTTGLENYNKDIWAARGTLQYEPSSSAFFRLSGDYTLDNSNPRGGHRLIPGIVSGTPVLADVYDSRGALVTPKQRVKAYGGSFFAELKPANWLTFRSITGYRKDDTATPIDFDALPAVQVDVPSLYNNEQFSQEAQLLVNTGGLSLLTGLYYLDAKARTVFDVRLPGGVTALTFGDVKTDTVAIFGDATYDFSPQISVSVGGRYTWDNRKAQVLRQTFLGGGSPFFGGAGTLFATTSDFRGDGSFSKFTPRASVSFKPTPDHNIYASYSKGFKGGGFDPRGQSTACRTPAGAVCTPTQVYDFLSFDPETVDSYEVGYKASLFDNRLNFALAAFHAAYKDVQVPGSIGTTINGQQTFIGVTTNAGRARINGLEAEVNATLARDFAGTGSRVTLSGTAGYLDAKYTRFIDSRGIDVASRRRIQNTPDLTASGTLAASLPVGEGTLGASTTVSYRSDSQQFELRTPMLDQPGYALWDANLTYDINRNLTLGVHGRNLTDKRYIVSGYNFLSQNPDTGDFNRTAAGAYIPTLGTEGVLTAYYGNPRQVMFSITARY</sequence>
<comment type="subcellular location">
    <subcellularLocation>
        <location evidence="1 11">Cell outer membrane</location>
        <topology evidence="1 11">Multi-pass membrane protein</topology>
    </subcellularLocation>
</comment>
<dbReference type="Proteomes" id="UP001597283">
    <property type="component" value="Unassembled WGS sequence"/>
</dbReference>
<comment type="similarity">
    <text evidence="11 12">Belongs to the TonB-dependent receptor family.</text>
</comment>
<comment type="caution">
    <text evidence="16">The sequence shown here is derived from an EMBL/GenBank/DDBJ whole genome shotgun (WGS) entry which is preliminary data.</text>
</comment>
<evidence type="ECO:0000256" key="4">
    <source>
        <dbReference type="ARBA" id="ARBA00022496"/>
    </source>
</evidence>
<feature type="signal peptide" evidence="13">
    <location>
        <begin position="1"/>
        <end position="22"/>
    </location>
</feature>
<name>A0ABW4NJT5_9SPHN</name>
<keyword evidence="4" id="KW-0410">Iron transport</keyword>
<dbReference type="PROSITE" id="PS52016">
    <property type="entry name" value="TONB_DEPENDENT_REC_3"/>
    <property type="match status" value="1"/>
</dbReference>
<dbReference type="PANTHER" id="PTHR32552:SF81">
    <property type="entry name" value="TONB-DEPENDENT OUTER MEMBRANE RECEPTOR"/>
    <property type="match status" value="1"/>
</dbReference>
<keyword evidence="2 11" id="KW-0813">Transport</keyword>
<gene>
    <name evidence="16" type="ORF">ACFSC3_19965</name>
</gene>
<evidence type="ECO:0000256" key="8">
    <source>
        <dbReference type="ARBA" id="ARBA00023077"/>
    </source>
</evidence>
<dbReference type="SUPFAM" id="SSF56935">
    <property type="entry name" value="Porins"/>
    <property type="match status" value="1"/>
</dbReference>
<reference evidence="17" key="1">
    <citation type="journal article" date="2019" name="Int. J. Syst. Evol. Microbiol.">
        <title>The Global Catalogue of Microorganisms (GCM) 10K type strain sequencing project: providing services to taxonomists for standard genome sequencing and annotation.</title>
        <authorList>
            <consortium name="The Broad Institute Genomics Platform"/>
            <consortium name="The Broad Institute Genome Sequencing Center for Infectious Disease"/>
            <person name="Wu L."/>
            <person name="Ma J."/>
        </authorList>
    </citation>
    <scope>NUCLEOTIDE SEQUENCE [LARGE SCALE GENOMIC DNA]</scope>
    <source>
        <strain evidence="17">Q85</strain>
    </source>
</reference>
<proteinExistence type="inferred from homology"/>
<dbReference type="PANTHER" id="PTHR32552">
    <property type="entry name" value="FERRICHROME IRON RECEPTOR-RELATED"/>
    <property type="match status" value="1"/>
</dbReference>
<feature type="domain" description="TonB-dependent receptor plug" evidence="15">
    <location>
        <begin position="58"/>
        <end position="167"/>
    </location>
</feature>
<dbReference type="Gene3D" id="2.40.170.20">
    <property type="entry name" value="TonB-dependent receptor, beta-barrel domain"/>
    <property type="match status" value="1"/>
</dbReference>
<keyword evidence="7" id="KW-0406">Ion transport</keyword>
<organism evidence="16 17">
    <name type="scientific">Sphingomonas floccifaciens</name>
    <dbReference type="NCBI Taxonomy" id="1844115"/>
    <lineage>
        <taxon>Bacteria</taxon>
        <taxon>Pseudomonadati</taxon>
        <taxon>Pseudomonadota</taxon>
        <taxon>Alphaproteobacteria</taxon>
        <taxon>Sphingomonadales</taxon>
        <taxon>Sphingomonadaceae</taxon>
        <taxon>Sphingomonas</taxon>
    </lineage>
</organism>
<keyword evidence="13" id="KW-0732">Signal</keyword>
<evidence type="ECO:0000256" key="6">
    <source>
        <dbReference type="ARBA" id="ARBA00023004"/>
    </source>
</evidence>
<protein>
    <submittedName>
        <fullName evidence="16">TonB-dependent receptor</fullName>
    </submittedName>
</protein>
<dbReference type="Pfam" id="PF00593">
    <property type="entry name" value="TonB_dep_Rec_b-barrel"/>
    <property type="match status" value="1"/>
</dbReference>
<evidence type="ECO:0000259" key="14">
    <source>
        <dbReference type="Pfam" id="PF00593"/>
    </source>
</evidence>
<keyword evidence="3 11" id="KW-1134">Transmembrane beta strand</keyword>
<evidence type="ECO:0000256" key="11">
    <source>
        <dbReference type="PROSITE-ProRule" id="PRU01360"/>
    </source>
</evidence>
<evidence type="ECO:0000256" key="1">
    <source>
        <dbReference type="ARBA" id="ARBA00004571"/>
    </source>
</evidence>
<keyword evidence="16" id="KW-0675">Receptor</keyword>
<dbReference type="Pfam" id="PF07715">
    <property type="entry name" value="Plug"/>
    <property type="match status" value="1"/>
</dbReference>